<dbReference type="SUPFAM" id="SSF56784">
    <property type="entry name" value="HAD-like"/>
    <property type="match status" value="1"/>
</dbReference>
<keyword evidence="1" id="KW-0378">Hydrolase</keyword>
<dbReference type="InterPro" id="IPR023214">
    <property type="entry name" value="HAD_sf"/>
</dbReference>
<dbReference type="InterPro" id="IPR006439">
    <property type="entry name" value="HAD-SF_hydro_IA"/>
</dbReference>
<dbReference type="EMBL" id="LKCW01000122">
    <property type="protein sequence ID" value="KPM38846.1"/>
    <property type="molecule type" value="Genomic_DNA"/>
</dbReference>
<dbReference type="SFLD" id="SFLDG01129">
    <property type="entry name" value="C1.5:_HAD__Beta-PGM__Phosphata"/>
    <property type="match status" value="1"/>
</dbReference>
<dbReference type="Gene3D" id="3.40.50.1000">
    <property type="entry name" value="HAD superfamily/HAD-like"/>
    <property type="match status" value="1"/>
</dbReference>
<dbReference type="PANTHER" id="PTHR43316:SF9">
    <property type="entry name" value="ACID DEHALOGENASE, PUTATIVE (AFU_ORTHOLOGUE AFUA_6G14460)-RELATED"/>
    <property type="match status" value="1"/>
</dbReference>
<dbReference type="GO" id="GO:0016791">
    <property type="term" value="F:phosphatase activity"/>
    <property type="evidence" value="ECO:0007669"/>
    <property type="project" value="UniProtKB-ARBA"/>
</dbReference>
<dbReference type="Gene3D" id="1.10.150.750">
    <property type="match status" value="1"/>
</dbReference>
<dbReference type="NCBIfam" id="TIGR01493">
    <property type="entry name" value="HAD-SF-IA-v2"/>
    <property type="match status" value="1"/>
</dbReference>
<protein>
    <recommendedName>
        <fullName evidence="4">Haloacid dehalogenase, type II</fullName>
    </recommendedName>
</protein>
<evidence type="ECO:0000256" key="1">
    <source>
        <dbReference type="ARBA" id="ARBA00022801"/>
    </source>
</evidence>
<dbReference type="PRINTS" id="PR00413">
    <property type="entry name" value="HADHALOGNASE"/>
</dbReference>
<gene>
    <name evidence="2" type="ORF">AK830_g7699</name>
</gene>
<evidence type="ECO:0000313" key="3">
    <source>
        <dbReference type="Proteomes" id="UP000050424"/>
    </source>
</evidence>
<evidence type="ECO:0000313" key="2">
    <source>
        <dbReference type="EMBL" id="KPM38846.1"/>
    </source>
</evidence>
<name>A0A0P7BE54_9HYPO</name>
<dbReference type="Pfam" id="PF00702">
    <property type="entry name" value="Hydrolase"/>
    <property type="match status" value="1"/>
</dbReference>
<organism evidence="2 3">
    <name type="scientific">Neonectria ditissima</name>
    <dbReference type="NCBI Taxonomy" id="78410"/>
    <lineage>
        <taxon>Eukaryota</taxon>
        <taxon>Fungi</taxon>
        <taxon>Dikarya</taxon>
        <taxon>Ascomycota</taxon>
        <taxon>Pezizomycotina</taxon>
        <taxon>Sordariomycetes</taxon>
        <taxon>Hypocreomycetidae</taxon>
        <taxon>Hypocreales</taxon>
        <taxon>Nectriaceae</taxon>
        <taxon>Neonectria</taxon>
    </lineage>
</organism>
<dbReference type="Proteomes" id="UP000050424">
    <property type="component" value="Unassembled WGS sequence"/>
</dbReference>
<reference evidence="2 3" key="1">
    <citation type="submission" date="2015-09" db="EMBL/GenBank/DDBJ databases">
        <title>Draft genome of a European isolate of the apple canker pathogen Neonectria ditissima.</title>
        <authorList>
            <person name="Gomez-Cortecero A."/>
            <person name="Harrison R.J."/>
            <person name="Armitage A.D."/>
        </authorList>
    </citation>
    <scope>NUCLEOTIDE SEQUENCE [LARGE SCALE GENOMIC DNA]</scope>
    <source>
        <strain evidence="2 3">R09/05</strain>
    </source>
</reference>
<dbReference type="InterPro" id="IPR036412">
    <property type="entry name" value="HAD-like_sf"/>
</dbReference>
<comment type="caution">
    <text evidence="2">The sequence shown here is derived from an EMBL/GenBank/DDBJ whole genome shotgun (WGS) entry which is preliminary data.</text>
</comment>
<keyword evidence="3" id="KW-1185">Reference proteome</keyword>
<dbReference type="OrthoDB" id="444127at2759"/>
<proteinExistence type="predicted"/>
<accession>A0A0P7BE54</accession>
<dbReference type="SFLD" id="SFLDS00003">
    <property type="entry name" value="Haloacid_Dehalogenase"/>
    <property type="match status" value="1"/>
</dbReference>
<dbReference type="InterPro" id="IPR051540">
    <property type="entry name" value="S-2-haloacid_dehalogenase"/>
</dbReference>
<evidence type="ECO:0008006" key="4">
    <source>
        <dbReference type="Google" id="ProtNLM"/>
    </source>
</evidence>
<dbReference type="PANTHER" id="PTHR43316">
    <property type="entry name" value="HYDROLASE, HALOACID DELAHOGENASE-RELATED"/>
    <property type="match status" value="1"/>
</dbReference>
<dbReference type="AlphaFoldDB" id="A0A0P7BE54"/>
<sequence>MDRLSDYRLLSFDVYGTLIDWESGVLAALKPLLEGNGADFSREHLLTVYHELERTQQDKTPDMKYADLLATIHPQLAARLGLPTPTTEQDKAFGDSVGTWPAFPDTVDALRRLGKFYKLVVLSNVDLDSFAATNAGPLAGIPFDLIITAQDVGTYKPDPRNFQHMLREVEAKFGVKKSKVLQTAQSQFHDHQPAKKEGIRSSWIFRPGAIMGNRDNAVYDWKFDTLRDMADALEKELEDGKESTK</sequence>